<protein>
    <submittedName>
        <fullName evidence="2">Serine/threonine specific protein phosphatases domain-containing protein</fullName>
    </submittedName>
</protein>
<proteinExistence type="predicted"/>
<dbReference type="WBParaSite" id="PS1159_v2.g6029.t1">
    <property type="protein sequence ID" value="PS1159_v2.g6029.t1"/>
    <property type="gene ID" value="PS1159_v2.g6029"/>
</dbReference>
<name>A0AC35GK74_9BILA</name>
<reference evidence="2" key="1">
    <citation type="submission" date="2022-11" db="UniProtKB">
        <authorList>
            <consortium name="WormBaseParasite"/>
        </authorList>
    </citation>
    <scope>IDENTIFICATION</scope>
</reference>
<dbReference type="Proteomes" id="UP000887580">
    <property type="component" value="Unplaced"/>
</dbReference>
<accession>A0AC35GK74</accession>
<sequence length="265" mass="28598">METLYKLKKPKTHAECDTGVALDLMWSDPAAGADSCCSWQFNKMRNASWMFGTETVKEFCRLLNIDMIVRAHEVCRNGHIFYCDKLLCTVFSAPNYCGSDGNCASVMKVSADLSFSFLTFKPKLDKNFLSKEKLAELEKQSKNADVKSPNPTLHKTVLPDHSHEAHKKAKQSTSQTSTAAATETTQVITAPLTTTTSSSADTFSSLHTPPTLSSLTKSESTTSSITSEPITTKSSATTTPTTSKSIVDNSVTAVSTPTTSAGSIT</sequence>
<evidence type="ECO:0000313" key="1">
    <source>
        <dbReference type="Proteomes" id="UP000887580"/>
    </source>
</evidence>
<evidence type="ECO:0000313" key="2">
    <source>
        <dbReference type="WBParaSite" id="PS1159_v2.g6029.t1"/>
    </source>
</evidence>
<organism evidence="1 2">
    <name type="scientific">Panagrolaimus sp. PS1159</name>
    <dbReference type="NCBI Taxonomy" id="55785"/>
    <lineage>
        <taxon>Eukaryota</taxon>
        <taxon>Metazoa</taxon>
        <taxon>Ecdysozoa</taxon>
        <taxon>Nematoda</taxon>
        <taxon>Chromadorea</taxon>
        <taxon>Rhabditida</taxon>
        <taxon>Tylenchina</taxon>
        <taxon>Panagrolaimomorpha</taxon>
        <taxon>Panagrolaimoidea</taxon>
        <taxon>Panagrolaimidae</taxon>
        <taxon>Panagrolaimus</taxon>
    </lineage>
</organism>